<name>A0AAP0X0U3_LIQFO</name>
<protein>
    <submittedName>
        <fullName evidence="2">Uncharacterized protein</fullName>
    </submittedName>
</protein>
<dbReference type="EMBL" id="JBBPBK010000005">
    <property type="protein sequence ID" value="KAK9284621.1"/>
    <property type="molecule type" value="Genomic_DNA"/>
</dbReference>
<sequence>MGWSESGLKCKMHPDQSQVPGVCSSCLRERLSQLSSTAASRNKHTPAFSFSSSRSSSLDYSSAAASNYASPNHSRRRRSHQRNASDVMSSISFMISGGGNYGLKKSRSMANFVRRGRVGDVAGGRKKGGFWSKLLMSTGKRTKEVFMHSRTVRERVQ</sequence>
<dbReference type="Pfam" id="PF05340">
    <property type="entry name" value="DUF740"/>
    <property type="match status" value="1"/>
</dbReference>
<dbReference type="AlphaFoldDB" id="A0AAP0X0U3"/>
<accession>A0AAP0X0U3</accession>
<evidence type="ECO:0000313" key="2">
    <source>
        <dbReference type="EMBL" id="KAK9284621.1"/>
    </source>
</evidence>
<proteinExistence type="predicted"/>
<dbReference type="PANTHER" id="PTHR34046:SF19">
    <property type="entry name" value="RAPIDLY ELICITED PROTEIN, PUTATIVE-RELATED"/>
    <property type="match status" value="1"/>
</dbReference>
<feature type="region of interest" description="Disordered" evidence="1">
    <location>
        <begin position="34"/>
        <end position="85"/>
    </location>
</feature>
<organism evidence="2 3">
    <name type="scientific">Liquidambar formosana</name>
    <name type="common">Formosan gum</name>
    <dbReference type="NCBI Taxonomy" id="63359"/>
    <lineage>
        <taxon>Eukaryota</taxon>
        <taxon>Viridiplantae</taxon>
        <taxon>Streptophyta</taxon>
        <taxon>Embryophyta</taxon>
        <taxon>Tracheophyta</taxon>
        <taxon>Spermatophyta</taxon>
        <taxon>Magnoliopsida</taxon>
        <taxon>eudicotyledons</taxon>
        <taxon>Gunneridae</taxon>
        <taxon>Pentapetalae</taxon>
        <taxon>Saxifragales</taxon>
        <taxon>Altingiaceae</taxon>
        <taxon>Liquidambar</taxon>
    </lineage>
</organism>
<feature type="compositionally biased region" description="Low complexity" evidence="1">
    <location>
        <begin position="47"/>
        <end position="72"/>
    </location>
</feature>
<evidence type="ECO:0000313" key="3">
    <source>
        <dbReference type="Proteomes" id="UP001415857"/>
    </source>
</evidence>
<reference evidence="2 3" key="1">
    <citation type="journal article" date="2024" name="Plant J.">
        <title>Genome sequences and population genomics reveal climatic adaptation and genomic divergence between two closely related sweetgum species.</title>
        <authorList>
            <person name="Xu W.Q."/>
            <person name="Ren C.Q."/>
            <person name="Zhang X.Y."/>
            <person name="Comes H.P."/>
            <person name="Liu X.H."/>
            <person name="Li Y.G."/>
            <person name="Kettle C.J."/>
            <person name="Jalonen R."/>
            <person name="Gaisberger H."/>
            <person name="Ma Y.Z."/>
            <person name="Qiu Y.X."/>
        </authorList>
    </citation>
    <scope>NUCLEOTIDE SEQUENCE [LARGE SCALE GENOMIC DNA]</scope>
    <source>
        <strain evidence="2">Hangzhou</strain>
    </source>
</reference>
<gene>
    <name evidence="2" type="ORF">L1049_023797</name>
</gene>
<feature type="region of interest" description="Disordered" evidence="1">
    <location>
        <begin position="1"/>
        <end position="20"/>
    </location>
</feature>
<dbReference type="PANTHER" id="PTHR34046">
    <property type="entry name" value="OS06G0218800 PROTEIN"/>
    <property type="match status" value="1"/>
</dbReference>
<dbReference type="InterPro" id="IPR008004">
    <property type="entry name" value="OCTOPUS-like"/>
</dbReference>
<evidence type="ECO:0000256" key="1">
    <source>
        <dbReference type="SAM" id="MobiDB-lite"/>
    </source>
</evidence>
<dbReference type="Proteomes" id="UP001415857">
    <property type="component" value="Unassembled WGS sequence"/>
</dbReference>
<keyword evidence="3" id="KW-1185">Reference proteome</keyword>
<comment type="caution">
    <text evidence="2">The sequence shown here is derived from an EMBL/GenBank/DDBJ whole genome shotgun (WGS) entry which is preliminary data.</text>
</comment>